<dbReference type="InterPro" id="IPR000073">
    <property type="entry name" value="AB_hydrolase_1"/>
</dbReference>
<proteinExistence type="predicted"/>
<dbReference type="PANTHER" id="PTHR43798">
    <property type="entry name" value="MONOACYLGLYCEROL LIPASE"/>
    <property type="match status" value="1"/>
</dbReference>
<dbReference type="EMBL" id="AMRG01000011">
    <property type="protein sequence ID" value="EKE82823.1"/>
    <property type="molecule type" value="Genomic_DNA"/>
</dbReference>
<dbReference type="InterPro" id="IPR029058">
    <property type="entry name" value="AB_hydrolase_fold"/>
</dbReference>
<dbReference type="Pfam" id="PF12697">
    <property type="entry name" value="Abhydrolase_6"/>
    <property type="match status" value="1"/>
</dbReference>
<name>K2K5G4_9GAMM</name>
<accession>K2K5G4</accession>
<dbReference type="RefSeq" id="WP_008489179.1">
    <property type="nucleotide sequence ID" value="NZ_AMRG01000011.1"/>
</dbReference>
<protein>
    <submittedName>
        <fullName evidence="2">Alpha/beta hydrolase</fullName>
    </submittedName>
</protein>
<evidence type="ECO:0000313" key="2">
    <source>
        <dbReference type="EMBL" id="EKE82823.1"/>
    </source>
</evidence>
<dbReference type="eggNOG" id="COG2267">
    <property type="taxonomic scope" value="Bacteria"/>
</dbReference>
<dbReference type="PATRIC" id="fig|740709.3.peg.1917"/>
<dbReference type="Proteomes" id="UP000014115">
    <property type="component" value="Unassembled WGS sequence"/>
</dbReference>
<dbReference type="AlphaFoldDB" id="K2K5G4"/>
<gene>
    <name evidence="2" type="ORF">A10D4_09469</name>
</gene>
<dbReference type="SUPFAM" id="SSF53474">
    <property type="entry name" value="alpha/beta-Hydrolases"/>
    <property type="match status" value="1"/>
</dbReference>
<reference evidence="2 3" key="1">
    <citation type="journal article" date="2012" name="J. Bacteriol.">
        <title>Genome Sequence of Idiomarina xiamenensis Type Strain 10-D-4.</title>
        <authorList>
            <person name="Lai Q."/>
            <person name="Wang L."/>
            <person name="Wang W."/>
            <person name="Shao Z."/>
        </authorList>
    </citation>
    <scope>NUCLEOTIDE SEQUENCE [LARGE SCALE GENOMIC DNA]</scope>
    <source>
        <strain evidence="2 3">10-D-4</strain>
    </source>
</reference>
<dbReference type="PANTHER" id="PTHR43798:SF33">
    <property type="entry name" value="HYDROLASE, PUTATIVE (AFU_ORTHOLOGUE AFUA_2G14860)-RELATED"/>
    <property type="match status" value="1"/>
</dbReference>
<organism evidence="2 3">
    <name type="scientific">Idiomarina xiamenensis 10-D-4</name>
    <dbReference type="NCBI Taxonomy" id="740709"/>
    <lineage>
        <taxon>Bacteria</taxon>
        <taxon>Pseudomonadati</taxon>
        <taxon>Pseudomonadota</taxon>
        <taxon>Gammaproteobacteria</taxon>
        <taxon>Alteromonadales</taxon>
        <taxon>Idiomarinaceae</taxon>
        <taxon>Idiomarina</taxon>
    </lineage>
</organism>
<dbReference type="GO" id="GO:0016020">
    <property type="term" value="C:membrane"/>
    <property type="evidence" value="ECO:0007669"/>
    <property type="project" value="TreeGrafter"/>
</dbReference>
<feature type="domain" description="AB hydrolase-1" evidence="1">
    <location>
        <begin position="44"/>
        <end position="315"/>
    </location>
</feature>
<keyword evidence="2" id="KW-0378">Hydrolase</keyword>
<dbReference type="Gene3D" id="3.40.50.1820">
    <property type="entry name" value="alpha/beta hydrolase"/>
    <property type="match status" value="1"/>
</dbReference>
<dbReference type="InterPro" id="IPR050266">
    <property type="entry name" value="AB_hydrolase_sf"/>
</dbReference>
<evidence type="ECO:0000259" key="1">
    <source>
        <dbReference type="Pfam" id="PF12697"/>
    </source>
</evidence>
<keyword evidence="3" id="KW-1185">Reference proteome</keyword>
<dbReference type="GO" id="GO:0016787">
    <property type="term" value="F:hydrolase activity"/>
    <property type="evidence" value="ECO:0007669"/>
    <property type="project" value="UniProtKB-KW"/>
</dbReference>
<sequence length="323" mass="35651">MTATTLSVEQLAQAQQDAEPVSFQLPWGCLRGLRWGPQEQVPQVLALHGWQDNAASFIPLAAALPAEVSLLALDFAGHGHSDKRPRGVHYHFVDYVYDSWSVLQQLGIAAQSPLPLLLGHSMGGYVATMLASLDGLQQAETGNASIQQLVSVEAYGLLAAEADDTVRQLQKGMQSRFNWEQKAGLQATPAQQSPPRPLSRSQALSARAAVADFEECYVALLVDRALQAVDDNAQRFVWRTDRAVRTTSPYRFVADQVTSLMRHIACPMHVIRGEQGFQELQVAQQRWPLPASQCLQQCWPGGHHVHMQQGPRLAELIVQLLRN</sequence>
<evidence type="ECO:0000313" key="3">
    <source>
        <dbReference type="Proteomes" id="UP000014115"/>
    </source>
</evidence>
<dbReference type="STRING" id="740709.A10D4_09469"/>
<comment type="caution">
    <text evidence="2">The sequence shown here is derived from an EMBL/GenBank/DDBJ whole genome shotgun (WGS) entry which is preliminary data.</text>
</comment>